<dbReference type="AlphaFoldDB" id="A0A7X0Y528"/>
<evidence type="ECO:0000313" key="1">
    <source>
        <dbReference type="EMBL" id="MBC1937167.1"/>
    </source>
</evidence>
<sequence>METKTSHIIAVGKGYLAEGDRLTIYIENAKRFDTEQYLNAKVEEFGGRVIVETTTYQYLEEE</sequence>
<organism evidence="1 2">
    <name type="scientific">Listeria grandensis</name>
    <dbReference type="NCBI Taxonomy" id="1494963"/>
    <lineage>
        <taxon>Bacteria</taxon>
        <taxon>Bacillati</taxon>
        <taxon>Bacillota</taxon>
        <taxon>Bacilli</taxon>
        <taxon>Bacillales</taxon>
        <taxon>Listeriaceae</taxon>
        <taxon>Listeria</taxon>
    </lineage>
</organism>
<gene>
    <name evidence="1" type="ORF">HCA69_12370</name>
</gene>
<evidence type="ECO:0000313" key="2">
    <source>
        <dbReference type="Proteomes" id="UP000535908"/>
    </source>
</evidence>
<protein>
    <submittedName>
        <fullName evidence="1">Uncharacterized protein</fullName>
    </submittedName>
</protein>
<name>A0A7X0Y528_9LIST</name>
<dbReference type="EMBL" id="JAARWN010000014">
    <property type="protein sequence ID" value="MBC1937167.1"/>
    <property type="molecule type" value="Genomic_DNA"/>
</dbReference>
<proteinExistence type="predicted"/>
<dbReference type="RefSeq" id="WP_185526716.1">
    <property type="nucleotide sequence ID" value="NZ_JAARWN010000014.1"/>
</dbReference>
<accession>A0A7X0Y528</accession>
<dbReference type="Proteomes" id="UP000535908">
    <property type="component" value="Unassembled WGS sequence"/>
</dbReference>
<reference evidence="1 2" key="1">
    <citation type="submission" date="2020-03" db="EMBL/GenBank/DDBJ databases">
        <title>Soil Listeria distribution.</title>
        <authorList>
            <person name="Liao J."/>
            <person name="Wiedmann M."/>
        </authorList>
    </citation>
    <scope>NUCLEOTIDE SEQUENCE [LARGE SCALE GENOMIC DNA]</scope>
    <source>
        <strain evidence="1 2">FSL L7-0741</strain>
    </source>
</reference>
<comment type="caution">
    <text evidence="1">The sequence shown here is derived from an EMBL/GenBank/DDBJ whole genome shotgun (WGS) entry which is preliminary data.</text>
</comment>